<evidence type="ECO:0000256" key="6">
    <source>
        <dbReference type="ARBA" id="ARBA00022792"/>
    </source>
</evidence>
<evidence type="ECO:0000313" key="18">
    <source>
        <dbReference type="Proteomes" id="UP001301350"/>
    </source>
</evidence>
<evidence type="ECO:0000256" key="12">
    <source>
        <dbReference type="PROSITE-ProRule" id="PRU01094"/>
    </source>
</evidence>
<dbReference type="InterPro" id="IPR002048">
    <property type="entry name" value="EF_hand_dom"/>
</dbReference>
<evidence type="ECO:0000256" key="2">
    <source>
        <dbReference type="ARBA" id="ARBA00009584"/>
    </source>
</evidence>
<dbReference type="PROSITE" id="PS00018">
    <property type="entry name" value="EF_HAND_1"/>
    <property type="match status" value="1"/>
</dbReference>
<feature type="domain" description="Letm1 RBD" evidence="16">
    <location>
        <begin position="357"/>
        <end position="617"/>
    </location>
</feature>
<keyword evidence="10" id="KW-0472">Membrane</keyword>
<feature type="compositionally biased region" description="Low complexity" evidence="14">
    <location>
        <begin position="626"/>
        <end position="636"/>
    </location>
</feature>
<evidence type="ECO:0000256" key="7">
    <source>
        <dbReference type="ARBA" id="ARBA00022837"/>
    </source>
</evidence>
<dbReference type="SUPFAM" id="SSF47473">
    <property type="entry name" value="EF-hand"/>
    <property type="match status" value="1"/>
</dbReference>
<keyword evidence="5" id="KW-0812">Transmembrane</keyword>
<comment type="similarity">
    <text evidence="2">Belongs to the LETM1 family.</text>
</comment>
<proteinExistence type="inferred from homology"/>
<evidence type="ECO:0000256" key="8">
    <source>
        <dbReference type="ARBA" id="ARBA00022989"/>
    </source>
</evidence>
<evidence type="ECO:0000259" key="15">
    <source>
        <dbReference type="PROSITE" id="PS50222"/>
    </source>
</evidence>
<dbReference type="InterPro" id="IPR011992">
    <property type="entry name" value="EF-hand-dom_pair"/>
</dbReference>
<evidence type="ECO:0000256" key="1">
    <source>
        <dbReference type="ARBA" id="ARBA00004434"/>
    </source>
</evidence>
<dbReference type="PROSITE" id="PS50222">
    <property type="entry name" value="EF_HAND_2"/>
    <property type="match status" value="2"/>
</dbReference>
<evidence type="ECO:0000256" key="11">
    <source>
        <dbReference type="ARBA" id="ARBA00031360"/>
    </source>
</evidence>
<evidence type="ECO:0000256" key="9">
    <source>
        <dbReference type="ARBA" id="ARBA00023128"/>
    </source>
</evidence>
<dbReference type="EMBL" id="JANCYW010000009">
    <property type="protein sequence ID" value="KAK4536574.1"/>
    <property type="molecule type" value="Genomic_DNA"/>
</dbReference>
<feature type="compositionally biased region" description="Basic and acidic residues" evidence="14">
    <location>
        <begin position="596"/>
        <end position="615"/>
    </location>
</feature>
<protein>
    <recommendedName>
        <fullName evidence="3">Mitochondrial proton/calcium exchanger protein</fullName>
    </recommendedName>
    <alternativeName>
        <fullName evidence="11">Leucine zipper-EF-hand-containing transmembrane protein 1</fullName>
    </alternativeName>
</protein>
<feature type="compositionally biased region" description="Low complexity" evidence="14">
    <location>
        <begin position="844"/>
        <end position="866"/>
    </location>
</feature>
<feature type="region of interest" description="Disordered" evidence="14">
    <location>
        <begin position="557"/>
        <end position="580"/>
    </location>
</feature>
<comment type="caution">
    <text evidence="17">The sequence shown here is derived from an EMBL/GenBank/DDBJ whole genome shotgun (WGS) entry which is preliminary data.</text>
</comment>
<keyword evidence="4" id="KW-0813">Transport</keyword>
<feature type="coiled-coil region" evidence="13">
    <location>
        <begin position="681"/>
        <end position="738"/>
    </location>
</feature>
<evidence type="ECO:0000256" key="5">
    <source>
        <dbReference type="ARBA" id="ARBA00022692"/>
    </source>
</evidence>
<feature type="compositionally biased region" description="Basic and acidic residues" evidence="14">
    <location>
        <begin position="571"/>
        <end position="580"/>
    </location>
</feature>
<dbReference type="InterPro" id="IPR033122">
    <property type="entry name" value="LETM1-like_RBD"/>
</dbReference>
<dbReference type="GO" id="GO:0043022">
    <property type="term" value="F:ribosome binding"/>
    <property type="evidence" value="ECO:0007669"/>
    <property type="project" value="InterPro"/>
</dbReference>
<dbReference type="Pfam" id="PF07766">
    <property type="entry name" value="LETM1_RBD"/>
    <property type="match status" value="1"/>
</dbReference>
<name>A0AAV9IWA8_CYACA</name>
<feature type="region of interest" description="Disordered" evidence="14">
    <location>
        <begin position="596"/>
        <end position="636"/>
    </location>
</feature>
<gene>
    <name evidence="17" type="ORF">CDCA_CDCA09G2599</name>
</gene>
<evidence type="ECO:0000256" key="13">
    <source>
        <dbReference type="SAM" id="Coils"/>
    </source>
</evidence>
<dbReference type="GO" id="GO:0015297">
    <property type="term" value="F:antiporter activity"/>
    <property type="evidence" value="ECO:0007669"/>
    <property type="project" value="UniProtKB-KW"/>
</dbReference>
<keyword evidence="4" id="KW-0050">Antiport</keyword>
<dbReference type="Gene3D" id="1.10.238.10">
    <property type="entry name" value="EF-hand"/>
    <property type="match status" value="1"/>
</dbReference>
<keyword evidence="18" id="KW-1185">Reference proteome</keyword>
<evidence type="ECO:0000256" key="4">
    <source>
        <dbReference type="ARBA" id="ARBA00022449"/>
    </source>
</evidence>
<dbReference type="PROSITE" id="PS51758">
    <property type="entry name" value="LETM1_RBD"/>
    <property type="match status" value="1"/>
</dbReference>
<dbReference type="InterPro" id="IPR044202">
    <property type="entry name" value="LETM1/MDM38-like"/>
</dbReference>
<dbReference type="GO" id="GO:0030003">
    <property type="term" value="P:intracellular monoatomic cation homeostasis"/>
    <property type="evidence" value="ECO:0007669"/>
    <property type="project" value="TreeGrafter"/>
</dbReference>
<accession>A0AAV9IWA8</accession>
<reference evidence="17 18" key="1">
    <citation type="submission" date="2022-07" db="EMBL/GenBank/DDBJ databases">
        <title>Genome-wide signatures of adaptation to extreme environments.</title>
        <authorList>
            <person name="Cho C.H."/>
            <person name="Yoon H.S."/>
        </authorList>
    </citation>
    <scope>NUCLEOTIDE SEQUENCE [LARGE SCALE GENOMIC DNA]</scope>
    <source>
        <strain evidence="17 18">DBV 063 E5</strain>
    </source>
</reference>
<keyword evidence="13" id="KW-0175">Coiled coil</keyword>
<keyword evidence="9 12" id="KW-0496">Mitochondrion</keyword>
<feature type="domain" description="EF-hand" evidence="15">
    <location>
        <begin position="786"/>
        <end position="821"/>
    </location>
</feature>
<keyword evidence="6" id="KW-0999">Mitochondrion inner membrane</keyword>
<dbReference type="Proteomes" id="UP001301350">
    <property type="component" value="Unassembled WGS sequence"/>
</dbReference>
<comment type="subcellular location">
    <subcellularLocation>
        <location evidence="1">Mitochondrion inner membrane</location>
        <topology evidence="1">Single-pass membrane protein</topology>
    </subcellularLocation>
</comment>
<evidence type="ECO:0000256" key="3">
    <source>
        <dbReference type="ARBA" id="ARBA00020557"/>
    </source>
</evidence>
<feature type="domain" description="EF-hand" evidence="15">
    <location>
        <begin position="727"/>
        <end position="762"/>
    </location>
</feature>
<evidence type="ECO:0000313" key="17">
    <source>
        <dbReference type="EMBL" id="KAK4536574.1"/>
    </source>
</evidence>
<dbReference type="GO" id="GO:0005743">
    <property type="term" value="C:mitochondrial inner membrane"/>
    <property type="evidence" value="ECO:0007669"/>
    <property type="project" value="UniProtKB-SubCell"/>
</dbReference>
<dbReference type="SMART" id="SM00054">
    <property type="entry name" value="EFh"/>
    <property type="match status" value="2"/>
</dbReference>
<dbReference type="GO" id="GO:0005509">
    <property type="term" value="F:calcium ion binding"/>
    <property type="evidence" value="ECO:0007669"/>
    <property type="project" value="InterPro"/>
</dbReference>
<keyword evidence="8" id="KW-1133">Transmembrane helix</keyword>
<sequence>MNRWYRDLESMRRPSRWGWRWTATPPSRSGSASAGLGRWSTVAGSIGGERTGTGNGALSVWSVREWRRWVQPAEAEGRTPALQGRLRPAGAEAARLLRSQRHRRRCADEAERWTPPRRTAAANRRARREAHTNSRNSGGGGRRRRRRGLGQLVTSGDEAATARRTLHTWSRRGATARRPRARLQHVRTLVGNPIPRLQQRVTGTVSWLRRTGEALLAWLRSLPQLMWEALKRGCRAAGLELLACLRQPSRIVTHARNARRAVSEFVHHFWAGCKLLSADARVSWKILRRVVEGKQLTRRERNILISTGSDLARLVPFSFFIIVPFMEFALPIALRLFPNMIPSQFQDKKKKEEDLKRQLKGRLELAKYLQDVVEDKARTIKAREWVDKATRAEAEQLTEFLRDLRAGKPVKSTDLQRFARLFNDEFTMESTTRDQLVAMCKYMGIAAHGNENFLRYRLRARLASIKNDDMQISWEGGVASLTDDEVAQACRDRGIRTDGLNVAQQRQQLAEWLELSQNREVPGSLMILSRALFYTKDPEAALKETLSALPEELVQDVRSTREAEASEAEAAQERGHETARRLAEVRRQERLLELEQERERAETAQDKVEEAERAATDAAEEMPSSAAATAATNTTAVAAERTPVTPDVVVQRHLREMNAANRKEAVASISAALEDMLNPVVAKERTELEQLKKELAEAVAQQGEQPPSPEVTRLRSLVQRLEAECELVEQKVGDALQLLDRDNDGFISVKEITDAIAELRLGKPITPELHTGESAMAAADGQAMVQPESVVAEVLRRLDLDADGIIRPEDVRRLAAQVAAERRLRAVPRNSPEDEKRGARGDSSEQQQQQQQPAAASSSSSASASA</sequence>
<dbReference type="AlphaFoldDB" id="A0AAV9IWA8"/>
<dbReference type="InterPro" id="IPR018247">
    <property type="entry name" value="EF_Hand_1_Ca_BS"/>
</dbReference>
<evidence type="ECO:0000256" key="10">
    <source>
        <dbReference type="ARBA" id="ARBA00023136"/>
    </source>
</evidence>
<organism evidence="17 18">
    <name type="scientific">Cyanidium caldarium</name>
    <name type="common">Red alga</name>
    <dbReference type="NCBI Taxonomy" id="2771"/>
    <lineage>
        <taxon>Eukaryota</taxon>
        <taxon>Rhodophyta</taxon>
        <taxon>Bangiophyceae</taxon>
        <taxon>Cyanidiales</taxon>
        <taxon>Cyanidiaceae</taxon>
        <taxon>Cyanidium</taxon>
    </lineage>
</organism>
<feature type="region of interest" description="Disordered" evidence="14">
    <location>
        <begin position="821"/>
        <end position="866"/>
    </location>
</feature>
<dbReference type="PANTHER" id="PTHR14009">
    <property type="entry name" value="LEUCINE ZIPPER-EF-HAND CONTAINING TRANSMEMBRANE PROTEIN"/>
    <property type="match status" value="1"/>
</dbReference>
<feature type="region of interest" description="Disordered" evidence="14">
    <location>
        <begin position="99"/>
        <end position="160"/>
    </location>
</feature>
<evidence type="ECO:0000256" key="14">
    <source>
        <dbReference type="SAM" id="MobiDB-lite"/>
    </source>
</evidence>
<feature type="compositionally biased region" description="Basic and acidic residues" evidence="14">
    <location>
        <begin position="831"/>
        <end position="843"/>
    </location>
</feature>
<evidence type="ECO:0000259" key="16">
    <source>
        <dbReference type="PROSITE" id="PS51758"/>
    </source>
</evidence>
<dbReference type="PANTHER" id="PTHR14009:SF1">
    <property type="entry name" value="MITOCHONDRIAL PROTON_CALCIUM EXCHANGER PROTEIN"/>
    <property type="match status" value="1"/>
</dbReference>
<keyword evidence="7" id="KW-0106">Calcium</keyword>